<evidence type="ECO:0000313" key="2">
    <source>
        <dbReference type="EMBL" id="KAJ1364027.1"/>
    </source>
</evidence>
<protein>
    <submittedName>
        <fullName evidence="2">Uncharacterized protein</fullName>
    </submittedName>
</protein>
<keyword evidence="3" id="KW-1185">Reference proteome</keyword>
<reference evidence="2" key="1">
    <citation type="submission" date="2021-06" db="EMBL/GenBank/DDBJ databases">
        <title>Parelaphostrongylus tenuis whole genome reference sequence.</title>
        <authorList>
            <person name="Garwood T.J."/>
            <person name="Larsen P.A."/>
            <person name="Fountain-Jones N.M."/>
            <person name="Garbe J.R."/>
            <person name="Macchietto M.G."/>
            <person name="Kania S.A."/>
            <person name="Gerhold R.W."/>
            <person name="Richards J.E."/>
            <person name="Wolf T.M."/>
        </authorList>
    </citation>
    <scope>NUCLEOTIDE SEQUENCE</scope>
    <source>
        <strain evidence="2">MNPRO001-30</strain>
        <tissue evidence="2">Meninges</tissue>
    </source>
</reference>
<sequence length="64" mass="7322">MQVSIEPNTTVQETGAVEDRLRKCRPTTSFTPENIQTIRSQSQQNPDRSMRKMAEKLGISKWSV</sequence>
<gene>
    <name evidence="2" type="ORF">KIN20_024012</name>
</gene>
<dbReference type="AlphaFoldDB" id="A0AAD5N7S2"/>
<evidence type="ECO:0000313" key="3">
    <source>
        <dbReference type="Proteomes" id="UP001196413"/>
    </source>
</evidence>
<feature type="region of interest" description="Disordered" evidence="1">
    <location>
        <begin position="1"/>
        <end position="64"/>
    </location>
</feature>
<organism evidence="2 3">
    <name type="scientific">Parelaphostrongylus tenuis</name>
    <name type="common">Meningeal worm</name>
    <dbReference type="NCBI Taxonomy" id="148309"/>
    <lineage>
        <taxon>Eukaryota</taxon>
        <taxon>Metazoa</taxon>
        <taxon>Ecdysozoa</taxon>
        <taxon>Nematoda</taxon>
        <taxon>Chromadorea</taxon>
        <taxon>Rhabditida</taxon>
        <taxon>Rhabditina</taxon>
        <taxon>Rhabditomorpha</taxon>
        <taxon>Strongyloidea</taxon>
        <taxon>Metastrongylidae</taxon>
        <taxon>Parelaphostrongylus</taxon>
    </lineage>
</organism>
<comment type="caution">
    <text evidence="2">The sequence shown here is derived from an EMBL/GenBank/DDBJ whole genome shotgun (WGS) entry which is preliminary data.</text>
</comment>
<dbReference type="EMBL" id="JAHQIW010004850">
    <property type="protein sequence ID" value="KAJ1364027.1"/>
    <property type="molecule type" value="Genomic_DNA"/>
</dbReference>
<name>A0AAD5N7S2_PARTN</name>
<proteinExistence type="predicted"/>
<feature type="compositionally biased region" description="Polar residues" evidence="1">
    <location>
        <begin position="1"/>
        <end position="13"/>
    </location>
</feature>
<dbReference type="Proteomes" id="UP001196413">
    <property type="component" value="Unassembled WGS sequence"/>
</dbReference>
<accession>A0AAD5N7S2</accession>
<feature type="compositionally biased region" description="Polar residues" evidence="1">
    <location>
        <begin position="26"/>
        <end position="47"/>
    </location>
</feature>
<evidence type="ECO:0000256" key="1">
    <source>
        <dbReference type="SAM" id="MobiDB-lite"/>
    </source>
</evidence>